<comment type="caution">
    <text evidence="5">The sequence shown here is derived from an EMBL/GenBank/DDBJ whole genome shotgun (WGS) entry which is preliminary data.</text>
</comment>
<dbReference type="InterPro" id="IPR016562">
    <property type="entry name" value="Proteasome_assmbl_chp_2_euk"/>
</dbReference>
<dbReference type="InterPro" id="IPR019151">
    <property type="entry name" value="Proteasome_assmbl_chaperone_2"/>
</dbReference>
<evidence type="ECO:0000313" key="5">
    <source>
        <dbReference type="EMBL" id="CAK1545690.1"/>
    </source>
</evidence>
<name>A0AAV1J8J4_9NEOP</name>
<organism evidence="5 6">
    <name type="scientific">Leptosia nina</name>
    <dbReference type="NCBI Taxonomy" id="320188"/>
    <lineage>
        <taxon>Eukaryota</taxon>
        <taxon>Metazoa</taxon>
        <taxon>Ecdysozoa</taxon>
        <taxon>Arthropoda</taxon>
        <taxon>Hexapoda</taxon>
        <taxon>Insecta</taxon>
        <taxon>Pterygota</taxon>
        <taxon>Neoptera</taxon>
        <taxon>Endopterygota</taxon>
        <taxon>Lepidoptera</taxon>
        <taxon>Glossata</taxon>
        <taxon>Ditrysia</taxon>
        <taxon>Papilionoidea</taxon>
        <taxon>Pieridae</taxon>
        <taxon>Pierinae</taxon>
        <taxon>Leptosia</taxon>
    </lineage>
</organism>
<dbReference type="AlphaFoldDB" id="A0AAV1J8J4"/>
<comment type="subunit">
    <text evidence="4">Forms a heterodimer with PSMG1.</text>
</comment>
<gene>
    <name evidence="5" type="ORF">LNINA_LOCUS5314</name>
</gene>
<evidence type="ECO:0000313" key="6">
    <source>
        <dbReference type="Proteomes" id="UP001497472"/>
    </source>
</evidence>
<dbReference type="PANTHER" id="PTHR12970:SF1">
    <property type="entry name" value="PROTEASOME ASSEMBLY CHAPERONE 2"/>
    <property type="match status" value="1"/>
</dbReference>
<dbReference type="PANTHER" id="PTHR12970">
    <property type="entry name" value="PROTEASOME ASSEMBLY CHAPERONE 2"/>
    <property type="match status" value="1"/>
</dbReference>
<comment type="similarity">
    <text evidence="3 4">Belongs to the PSMG2 family.</text>
</comment>
<dbReference type="SUPFAM" id="SSF159659">
    <property type="entry name" value="Cgl1923-like"/>
    <property type="match status" value="1"/>
</dbReference>
<comment type="function">
    <text evidence="4">Chaperone protein which promotes assembly of the 20S proteasome as part of a heterodimer with PSMG1.</text>
</comment>
<dbReference type="Pfam" id="PF09754">
    <property type="entry name" value="PAC2"/>
    <property type="match status" value="1"/>
</dbReference>
<dbReference type="GO" id="GO:0043248">
    <property type="term" value="P:proteasome assembly"/>
    <property type="evidence" value="ECO:0007669"/>
    <property type="project" value="TreeGrafter"/>
</dbReference>
<dbReference type="GO" id="GO:0005634">
    <property type="term" value="C:nucleus"/>
    <property type="evidence" value="ECO:0007669"/>
    <property type="project" value="TreeGrafter"/>
</dbReference>
<dbReference type="Proteomes" id="UP001497472">
    <property type="component" value="Unassembled WGS sequence"/>
</dbReference>
<evidence type="ECO:0000256" key="3">
    <source>
        <dbReference type="ARBA" id="ARBA00025745"/>
    </source>
</evidence>
<sequence>MDSKHHWKWHITTYDLTNYTLVVPSVAVGNVGQLASDLIISTLGMEKLASIYTPAQIPVVGCDPYDTFSTTLSTSCEVYVATSHDLLVVQLRAPLVQKYARSFLENVVDQFQQKHIKDIIILTSSYAHEKKHIMTSPFRYISTDTTLLQEQIEGANLTLHEQQEEDLRIFGGGFAVLLFKICQEKMLPCLCLYKYCSEGDNIPDAYEMVNKFQRLVPLFDREKDIVAQLIQPASWKLLFGRPPPQEIY</sequence>
<accession>A0AAV1J8J4</accession>
<proteinExistence type="inferred from homology"/>
<dbReference type="PIRSF" id="PIRSF010044">
    <property type="entry name" value="UCP010044"/>
    <property type="match status" value="1"/>
</dbReference>
<reference evidence="5 6" key="1">
    <citation type="submission" date="2023-11" db="EMBL/GenBank/DDBJ databases">
        <authorList>
            <person name="Okamura Y."/>
        </authorList>
    </citation>
    <scope>NUCLEOTIDE SEQUENCE [LARGE SCALE GENOMIC DNA]</scope>
</reference>
<dbReference type="EMBL" id="CAVLEF010000007">
    <property type="protein sequence ID" value="CAK1545690.1"/>
    <property type="molecule type" value="Genomic_DNA"/>
</dbReference>
<dbReference type="GO" id="GO:0005829">
    <property type="term" value="C:cytosol"/>
    <property type="evidence" value="ECO:0007669"/>
    <property type="project" value="TreeGrafter"/>
</dbReference>
<evidence type="ECO:0000256" key="2">
    <source>
        <dbReference type="ARBA" id="ARBA00023186"/>
    </source>
</evidence>
<dbReference type="Gene3D" id="3.40.50.10900">
    <property type="entry name" value="PAC-like subunit"/>
    <property type="match status" value="1"/>
</dbReference>
<protein>
    <recommendedName>
        <fullName evidence="1 4">Proteasome assembly chaperone 2</fullName>
    </recommendedName>
</protein>
<evidence type="ECO:0000256" key="1">
    <source>
        <dbReference type="ARBA" id="ARBA00019186"/>
    </source>
</evidence>
<keyword evidence="6" id="KW-1185">Reference proteome</keyword>
<evidence type="ECO:0000256" key="4">
    <source>
        <dbReference type="PIRNR" id="PIRNR010044"/>
    </source>
</evidence>
<dbReference type="InterPro" id="IPR038389">
    <property type="entry name" value="PSMG2_sf"/>
</dbReference>
<keyword evidence="2 4" id="KW-0143">Chaperone</keyword>